<feature type="transmembrane region" description="Helical" evidence="9">
    <location>
        <begin position="20"/>
        <end position="39"/>
    </location>
</feature>
<evidence type="ECO:0000259" key="10">
    <source>
        <dbReference type="Pfam" id="PF00905"/>
    </source>
</evidence>
<dbReference type="AlphaFoldDB" id="A0A1J5T070"/>
<dbReference type="Gene3D" id="3.40.710.10">
    <property type="entry name" value="DD-peptidase/beta-lactamase superfamily"/>
    <property type="match status" value="1"/>
</dbReference>
<keyword evidence="2" id="KW-0645">Protease</keyword>
<dbReference type="SUPFAM" id="SSF53955">
    <property type="entry name" value="Lysozyme-like"/>
    <property type="match status" value="1"/>
</dbReference>
<dbReference type="Gene3D" id="1.10.3810.10">
    <property type="entry name" value="Biosynthetic peptidoglycan transglycosylase-like"/>
    <property type="match status" value="1"/>
</dbReference>
<keyword evidence="5" id="KW-0378">Hydrolase</keyword>
<keyword evidence="3" id="KW-0328">Glycosyltransferase</keyword>
<sequence length="808" mass="90784">MFSKIINYFKNRSIPSKIKWIISIILFIWFWFSLPSKLFNAPTCFVITDKDGNLLNASIAADGQWRFPYNKNIPEKFIKCITAFEDKRFYYHFGIDPIAIGRAIKQNLSNKKTVSGGSTLTMQVIRLYKQNNKRTVWNKLTECLLALRLECSYHKRSILALYAANAPFGSNVVGLDAAAWRYYGRNASQLTWGEMAALAVLPNAPSLVHPGKNSEILLHKRNELLDKLAANKTIDNTTAELAKAEPLPGEPKPLPQIAPHLLDRFKRDFTALTKENDNISTAVQTTINTGLQLQVNNIISLHHQQLKGNQINNAAAMVVEIESGNIIAYVGNIYEPQDSATESYVDVLSAARSPGSTLKPLLYASLLTEGTLLPRQLVPDIPTQINGYMPANFDLGYDGAVPANRALSRSLNIPAVKMLQQFKYQRFYDVLKQCGFTTLNKPADFYGMSLILGGCEISPFDLAGVYSSMARMYNHQRKNKNEWNGNDWFMPKYILSRKSGVGSREQKTTGSQLFDYVSLWHTFNAMNEVMRPGEEGLWGLFSSAQKIAWKTGTSFGFRDGWAVGITPKYCVIVWVGNTSGEGRPDLIGLNTAAPILFDIFRLLPTSNWFDPPSDGFMYLPICRYSGFKAGTDCAIVDTIMVSESAKKSAICPYCRKINLDRTGTFRVNESCESPNNMQQRSYFILPPTIEYYYKQKHPDYTSLPVYMPGCSIDAAKVLDIVYPEEAAKIYVPKEITGEKGKTVFTATHKNSNAKLFWHLDDNYIATTEHFHQLALEPQAGKHIITIVDEDGNSVSRNFEILQKEKGNK</sequence>
<dbReference type="InterPro" id="IPR023346">
    <property type="entry name" value="Lysozyme-like_dom_sf"/>
</dbReference>
<accession>A0A1J5T070</accession>
<evidence type="ECO:0000256" key="3">
    <source>
        <dbReference type="ARBA" id="ARBA00022676"/>
    </source>
</evidence>
<dbReference type="InterPro" id="IPR001264">
    <property type="entry name" value="Glyco_trans_51"/>
</dbReference>
<dbReference type="InterPro" id="IPR036950">
    <property type="entry name" value="PBP_transglycosylase"/>
</dbReference>
<gene>
    <name evidence="13" type="primary">pbpF_1</name>
    <name evidence="13" type="ORF">GALL_46960</name>
</gene>
<keyword evidence="4" id="KW-0808">Transferase</keyword>
<dbReference type="GO" id="GO:0008955">
    <property type="term" value="F:peptidoglycan glycosyltransferase activity"/>
    <property type="evidence" value="ECO:0007669"/>
    <property type="project" value="UniProtKB-EC"/>
</dbReference>
<feature type="domain" description="Penicillin-binding C-terminal" evidence="12">
    <location>
        <begin position="712"/>
        <end position="798"/>
    </location>
</feature>
<evidence type="ECO:0000313" key="13">
    <source>
        <dbReference type="EMBL" id="OIR14234.1"/>
    </source>
</evidence>
<dbReference type="GO" id="GO:0008658">
    <property type="term" value="F:penicillin binding"/>
    <property type="evidence" value="ECO:0007669"/>
    <property type="project" value="InterPro"/>
</dbReference>
<evidence type="ECO:0000256" key="9">
    <source>
        <dbReference type="SAM" id="Phobius"/>
    </source>
</evidence>
<evidence type="ECO:0000256" key="7">
    <source>
        <dbReference type="ARBA" id="ARBA00044770"/>
    </source>
</evidence>
<keyword evidence="6" id="KW-0511">Multifunctional enzyme</keyword>
<dbReference type="GO" id="GO:0030288">
    <property type="term" value="C:outer membrane-bounded periplasmic space"/>
    <property type="evidence" value="ECO:0007669"/>
    <property type="project" value="TreeGrafter"/>
</dbReference>
<dbReference type="InterPro" id="IPR009647">
    <property type="entry name" value="PBP_C"/>
</dbReference>
<evidence type="ECO:0000256" key="6">
    <source>
        <dbReference type="ARBA" id="ARBA00023268"/>
    </source>
</evidence>
<feature type="domain" description="Glycosyl transferase family 51" evidence="11">
    <location>
        <begin position="71"/>
        <end position="228"/>
    </location>
</feature>
<proteinExistence type="predicted"/>
<dbReference type="InterPro" id="IPR012338">
    <property type="entry name" value="Beta-lactam/transpept-like"/>
</dbReference>
<keyword evidence="1" id="KW-0121">Carboxypeptidase</keyword>
<dbReference type="SUPFAM" id="SSF56601">
    <property type="entry name" value="beta-lactamase/transpeptidase-like"/>
    <property type="match status" value="1"/>
</dbReference>
<feature type="domain" description="Penicillin-binding protein transpeptidase" evidence="10">
    <location>
        <begin position="315"/>
        <end position="596"/>
    </location>
</feature>
<evidence type="ECO:0000259" key="11">
    <source>
        <dbReference type="Pfam" id="PF00912"/>
    </source>
</evidence>
<evidence type="ECO:0000256" key="1">
    <source>
        <dbReference type="ARBA" id="ARBA00022645"/>
    </source>
</evidence>
<dbReference type="InterPro" id="IPR001460">
    <property type="entry name" value="PCN-bd_Tpept"/>
</dbReference>
<keyword evidence="9" id="KW-0812">Transmembrane</keyword>
<protein>
    <recommendedName>
        <fullName evidence="7">peptidoglycan glycosyltransferase</fullName>
        <ecNumber evidence="7">2.4.99.28</ecNumber>
    </recommendedName>
</protein>
<dbReference type="PANTHER" id="PTHR32282:SF15">
    <property type="entry name" value="PENICILLIN-BINDING PROTEIN 1C"/>
    <property type="match status" value="1"/>
</dbReference>
<comment type="catalytic activity">
    <reaction evidence="8">
        <text>[GlcNAc-(1-&gt;4)-Mur2Ac(oyl-L-Ala-gamma-D-Glu-L-Lys-D-Ala-D-Ala)](n)-di-trans,octa-cis-undecaprenyl diphosphate + beta-D-GlcNAc-(1-&gt;4)-Mur2Ac(oyl-L-Ala-gamma-D-Glu-L-Lys-D-Ala-D-Ala)-di-trans,octa-cis-undecaprenyl diphosphate = [GlcNAc-(1-&gt;4)-Mur2Ac(oyl-L-Ala-gamma-D-Glu-L-Lys-D-Ala-D-Ala)](n+1)-di-trans,octa-cis-undecaprenyl diphosphate + di-trans,octa-cis-undecaprenyl diphosphate + H(+)</text>
        <dbReference type="Rhea" id="RHEA:23708"/>
        <dbReference type="Rhea" id="RHEA-COMP:9602"/>
        <dbReference type="Rhea" id="RHEA-COMP:9603"/>
        <dbReference type="ChEBI" id="CHEBI:15378"/>
        <dbReference type="ChEBI" id="CHEBI:58405"/>
        <dbReference type="ChEBI" id="CHEBI:60033"/>
        <dbReference type="ChEBI" id="CHEBI:78435"/>
        <dbReference type="EC" id="2.4.99.28"/>
    </reaction>
</comment>
<dbReference type="InterPro" id="IPR050396">
    <property type="entry name" value="Glycosyltr_51/Transpeptidase"/>
</dbReference>
<evidence type="ECO:0000256" key="4">
    <source>
        <dbReference type="ARBA" id="ARBA00022679"/>
    </source>
</evidence>
<evidence type="ECO:0000256" key="8">
    <source>
        <dbReference type="ARBA" id="ARBA00049902"/>
    </source>
</evidence>
<dbReference type="Pfam" id="PF00912">
    <property type="entry name" value="Transgly"/>
    <property type="match status" value="1"/>
</dbReference>
<name>A0A1J5T070_9ZZZZ</name>
<organism evidence="13">
    <name type="scientific">mine drainage metagenome</name>
    <dbReference type="NCBI Taxonomy" id="410659"/>
    <lineage>
        <taxon>unclassified sequences</taxon>
        <taxon>metagenomes</taxon>
        <taxon>ecological metagenomes</taxon>
    </lineage>
</organism>
<reference evidence="13" key="1">
    <citation type="submission" date="2016-10" db="EMBL/GenBank/DDBJ databases">
        <title>Sequence of Gallionella enrichment culture.</title>
        <authorList>
            <person name="Poehlein A."/>
            <person name="Muehling M."/>
            <person name="Daniel R."/>
        </authorList>
    </citation>
    <scope>NUCLEOTIDE SEQUENCE</scope>
</reference>
<dbReference type="NCBIfam" id="TIGR02073">
    <property type="entry name" value="PBP_1c"/>
    <property type="match status" value="1"/>
</dbReference>
<comment type="caution">
    <text evidence="13">The sequence shown here is derived from an EMBL/GenBank/DDBJ whole genome shotgun (WGS) entry which is preliminary data.</text>
</comment>
<keyword evidence="9" id="KW-0472">Membrane</keyword>
<dbReference type="Pfam" id="PF06832">
    <property type="entry name" value="BiPBP_C"/>
    <property type="match status" value="1"/>
</dbReference>
<dbReference type="GO" id="GO:0004180">
    <property type="term" value="F:carboxypeptidase activity"/>
    <property type="evidence" value="ECO:0007669"/>
    <property type="project" value="UniProtKB-KW"/>
</dbReference>
<dbReference type="PANTHER" id="PTHR32282">
    <property type="entry name" value="BINDING PROTEIN TRANSPEPTIDASE, PUTATIVE-RELATED"/>
    <property type="match status" value="1"/>
</dbReference>
<dbReference type="GO" id="GO:0009252">
    <property type="term" value="P:peptidoglycan biosynthetic process"/>
    <property type="evidence" value="ECO:0007669"/>
    <property type="project" value="InterPro"/>
</dbReference>
<dbReference type="InterPro" id="IPR011815">
    <property type="entry name" value="PBP_1c"/>
</dbReference>
<dbReference type="EC" id="2.4.99.28" evidence="7"/>
<dbReference type="GO" id="GO:0006508">
    <property type="term" value="P:proteolysis"/>
    <property type="evidence" value="ECO:0007669"/>
    <property type="project" value="UniProtKB-KW"/>
</dbReference>
<dbReference type="EMBL" id="MLJW01000012">
    <property type="protein sequence ID" value="OIR14234.1"/>
    <property type="molecule type" value="Genomic_DNA"/>
</dbReference>
<dbReference type="Pfam" id="PF00905">
    <property type="entry name" value="Transpeptidase"/>
    <property type="match status" value="1"/>
</dbReference>
<evidence type="ECO:0000259" key="12">
    <source>
        <dbReference type="Pfam" id="PF06832"/>
    </source>
</evidence>
<keyword evidence="9" id="KW-1133">Transmembrane helix</keyword>
<evidence type="ECO:0000256" key="5">
    <source>
        <dbReference type="ARBA" id="ARBA00022801"/>
    </source>
</evidence>
<evidence type="ECO:0000256" key="2">
    <source>
        <dbReference type="ARBA" id="ARBA00022670"/>
    </source>
</evidence>